<protein>
    <submittedName>
        <fullName evidence="1">Uncharacterized protein</fullName>
    </submittedName>
</protein>
<organism evidence="1 2">
    <name type="scientific">Eubacterium album</name>
    <dbReference type="NCBI Taxonomy" id="2978477"/>
    <lineage>
        <taxon>Bacteria</taxon>
        <taxon>Bacillati</taxon>
        <taxon>Bacillota</taxon>
        <taxon>Clostridia</taxon>
        <taxon>Eubacteriales</taxon>
        <taxon>Eubacteriaceae</taxon>
        <taxon>Eubacterium</taxon>
    </lineage>
</organism>
<proteinExistence type="predicted"/>
<dbReference type="Proteomes" id="UP001431199">
    <property type="component" value="Unassembled WGS sequence"/>
</dbReference>
<dbReference type="RefSeq" id="WP_260978863.1">
    <property type="nucleotide sequence ID" value="NZ_JAODBU010000009.1"/>
</dbReference>
<accession>A0ABT2M1P3</accession>
<name>A0ABT2M1P3_9FIRM</name>
<keyword evidence="2" id="KW-1185">Reference proteome</keyword>
<dbReference type="EMBL" id="JAODBU010000009">
    <property type="protein sequence ID" value="MCT7399445.1"/>
    <property type="molecule type" value="Genomic_DNA"/>
</dbReference>
<comment type="caution">
    <text evidence="1">The sequence shown here is derived from an EMBL/GenBank/DDBJ whole genome shotgun (WGS) entry which is preliminary data.</text>
</comment>
<reference evidence="1" key="1">
    <citation type="submission" date="2022-09" db="EMBL/GenBank/DDBJ databases">
        <title>Eubacterium sp. LFL-14 isolated from human feces.</title>
        <authorList>
            <person name="Liu F."/>
        </authorList>
    </citation>
    <scope>NUCLEOTIDE SEQUENCE</scope>
    <source>
        <strain evidence="1">LFL-14</strain>
    </source>
</reference>
<evidence type="ECO:0000313" key="1">
    <source>
        <dbReference type="EMBL" id="MCT7399445.1"/>
    </source>
</evidence>
<sequence length="53" mass="6109">MSVTVGDITKVLDEAPVIEYRTSIEKSASEKVFDMLDLFYANKHLYDKIQNKN</sequence>
<gene>
    <name evidence="1" type="ORF">N5B56_10170</name>
</gene>
<evidence type="ECO:0000313" key="2">
    <source>
        <dbReference type="Proteomes" id="UP001431199"/>
    </source>
</evidence>